<dbReference type="OrthoDB" id="7699651at2759"/>
<keyword evidence="1" id="KW-1015">Disulfide bond</keyword>
<dbReference type="PROSITE" id="PS50215">
    <property type="entry name" value="ADAM_MEPRO"/>
    <property type="match status" value="1"/>
</dbReference>
<keyword evidence="1" id="KW-0479">Metal-binding</keyword>
<dbReference type="InterPro" id="IPR024079">
    <property type="entry name" value="MetalloPept_cat_dom_sf"/>
</dbReference>
<comment type="caution">
    <text evidence="1">Lacks conserved residue(s) required for the propagation of feature annotation.</text>
</comment>
<dbReference type="GO" id="GO:0046872">
    <property type="term" value="F:metal ion binding"/>
    <property type="evidence" value="ECO:0007669"/>
    <property type="project" value="UniProtKB-KW"/>
</dbReference>
<dbReference type="GO" id="GO:0006509">
    <property type="term" value="P:membrane protein ectodomain proteolysis"/>
    <property type="evidence" value="ECO:0007669"/>
    <property type="project" value="TreeGrafter"/>
</dbReference>
<sequence>MSPMIAIYKVRDNNDLQLAVKSTCESAKRATKHSVSLWSVIVTDWCKMFALKFIFIWLLVNKLSLVYSAELKFESSECDGPKIKGADCERGEIRFSSRHKRSTTNEIPAFVKAFGKEIYLSLTERESAFFSPATPVYRIFRAAGGTYRVDGNNDMSLYAKAKIFEDINHSASVTVDVHPDGNEYVKEGYIGSANLYFMWDPQNQKYNFHQFSDKVNDQYYEVNHKSPEARAYNSPTYLYYPYSNYYQLVPQESTIPEIIYPEILVVVDYEMLNEIHEDHILMYVIHRWNLVDMVYRGLRSPAIKFSIAGIILPMSPDSLQYFSDGSYYTNNRKNIDMNTSLNSFKRWLFLHNHIIPINSYDLAVTMLSKRPEPNSNQGWSIFNPQRGAAYPGSACEIDYYRQEVVKAAIVMDAGVYVDIIAAAHEVAHSLGADHTDGICNGPPNYIMEKVIKHSSRVVEWSQCTVEAFQNFLRKNPTCLYNKPKF</sequence>
<feature type="disulfide bond" evidence="1">
    <location>
        <begin position="439"/>
        <end position="463"/>
    </location>
</feature>
<feature type="domain" description="Peptidase M12B" evidence="2">
    <location>
        <begin position="259"/>
        <end position="483"/>
    </location>
</feature>
<dbReference type="Proteomes" id="UP000786811">
    <property type="component" value="Unassembled WGS sequence"/>
</dbReference>
<protein>
    <submittedName>
        <fullName evidence="3">Similar to Venom metalloproteinase 3 (Eulophus pennicornis)</fullName>
    </submittedName>
</protein>
<dbReference type="PANTHER" id="PTHR11905">
    <property type="entry name" value="ADAM A DISINTEGRIN AND METALLOPROTEASE DOMAIN"/>
    <property type="match status" value="1"/>
</dbReference>
<dbReference type="PANTHER" id="PTHR11905:SF249">
    <property type="entry name" value="SOL NARAE, ISOFORM C"/>
    <property type="match status" value="1"/>
</dbReference>
<gene>
    <name evidence="3" type="ORF">HICCMSTLAB_LOCUS2912</name>
</gene>
<evidence type="ECO:0000313" key="4">
    <source>
        <dbReference type="Proteomes" id="UP000786811"/>
    </source>
</evidence>
<comment type="caution">
    <text evidence="3">The sequence shown here is derived from an EMBL/GenBank/DDBJ whole genome shotgun (WGS) entry which is preliminary data.</text>
</comment>
<dbReference type="Gene3D" id="3.40.390.10">
    <property type="entry name" value="Collagenase (Catalytic Domain)"/>
    <property type="match status" value="1"/>
</dbReference>
<dbReference type="AlphaFoldDB" id="A0A8J2MJR6"/>
<accession>A0A8J2MJR6</accession>
<feature type="binding site" evidence="1">
    <location>
        <position position="434"/>
    </location>
    <ligand>
        <name>Zn(2+)</name>
        <dbReference type="ChEBI" id="CHEBI:29105"/>
        <note>catalytic</note>
    </ligand>
</feature>
<keyword evidence="1" id="KW-0862">Zinc</keyword>
<evidence type="ECO:0000313" key="3">
    <source>
        <dbReference type="EMBL" id="CAG5079064.1"/>
    </source>
</evidence>
<dbReference type="Pfam" id="PF01421">
    <property type="entry name" value="Reprolysin"/>
    <property type="match status" value="1"/>
</dbReference>
<feature type="binding site" evidence="1">
    <location>
        <position position="424"/>
    </location>
    <ligand>
        <name>Zn(2+)</name>
        <dbReference type="ChEBI" id="CHEBI:29105"/>
        <note>catalytic</note>
    </ligand>
</feature>
<reference evidence="3" key="1">
    <citation type="submission" date="2021-04" db="EMBL/GenBank/DDBJ databases">
        <authorList>
            <person name="Chebbi M.A.C M."/>
        </authorList>
    </citation>
    <scope>NUCLEOTIDE SEQUENCE</scope>
</reference>
<evidence type="ECO:0000259" key="2">
    <source>
        <dbReference type="PROSITE" id="PS50215"/>
    </source>
</evidence>
<evidence type="ECO:0000256" key="1">
    <source>
        <dbReference type="PROSITE-ProRule" id="PRU00276"/>
    </source>
</evidence>
<proteinExistence type="predicted"/>
<dbReference type="EMBL" id="CAJNRD030001117">
    <property type="protein sequence ID" value="CAG5079064.1"/>
    <property type="molecule type" value="Genomic_DNA"/>
</dbReference>
<dbReference type="InterPro" id="IPR001590">
    <property type="entry name" value="Peptidase_M12B"/>
</dbReference>
<dbReference type="GO" id="GO:0004222">
    <property type="term" value="F:metalloendopeptidase activity"/>
    <property type="evidence" value="ECO:0007669"/>
    <property type="project" value="InterPro"/>
</dbReference>
<feature type="binding site" evidence="1">
    <location>
        <position position="428"/>
    </location>
    <ligand>
        <name>Zn(2+)</name>
        <dbReference type="ChEBI" id="CHEBI:29105"/>
        <note>catalytic</note>
    </ligand>
</feature>
<name>A0A8J2MJR6_COTCN</name>
<dbReference type="SUPFAM" id="SSF55486">
    <property type="entry name" value="Metalloproteases ('zincins'), catalytic domain"/>
    <property type="match status" value="1"/>
</dbReference>
<keyword evidence="4" id="KW-1185">Reference proteome</keyword>
<organism evidence="3 4">
    <name type="scientific">Cotesia congregata</name>
    <name type="common">Parasitoid wasp</name>
    <name type="synonym">Apanteles congregatus</name>
    <dbReference type="NCBI Taxonomy" id="51543"/>
    <lineage>
        <taxon>Eukaryota</taxon>
        <taxon>Metazoa</taxon>
        <taxon>Ecdysozoa</taxon>
        <taxon>Arthropoda</taxon>
        <taxon>Hexapoda</taxon>
        <taxon>Insecta</taxon>
        <taxon>Pterygota</taxon>
        <taxon>Neoptera</taxon>
        <taxon>Endopterygota</taxon>
        <taxon>Hymenoptera</taxon>
        <taxon>Apocrita</taxon>
        <taxon>Ichneumonoidea</taxon>
        <taxon>Braconidae</taxon>
        <taxon>Microgastrinae</taxon>
        <taxon>Cotesia</taxon>
    </lineage>
</organism>
<feature type="active site" evidence="1">
    <location>
        <position position="425"/>
    </location>
</feature>